<dbReference type="GO" id="GO:0003677">
    <property type="term" value="F:DNA binding"/>
    <property type="evidence" value="ECO:0007669"/>
    <property type="project" value="UniProtKB-KW"/>
</dbReference>
<comment type="similarity">
    <text evidence="1">Belongs to the LysR transcriptional regulatory family.</text>
</comment>
<evidence type="ECO:0000313" key="6">
    <source>
        <dbReference type="EMBL" id="OKH90899.1"/>
    </source>
</evidence>
<dbReference type="AlphaFoldDB" id="A0A1Q4UZE7"/>
<dbReference type="SUPFAM" id="SSF46785">
    <property type="entry name" value="Winged helix' DNA-binding domain"/>
    <property type="match status" value="1"/>
</dbReference>
<reference evidence="6 7" key="1">
    <citation type="submission" date="2015-06" db="EMBL/GenBank/DDBJ databases">
        <title>Cloning and characterization of the uncialamcin biosynthetic gene cluster.</title>
        <authorList>
            <person name="Yan X."/>
            <person name="Huang T."/>
            <person name="Ge H."/>
            <person name="Shen B."/>
        </authorList>
    </citation>
    <scope>NUCLEOTIDE SEQUENCE [LARGE SCALE GENOMIC DNA]</scope>
    <source>
        <strain evidence="6 7">DCA2648</strain>
    </source>
</reference>
<dbReference type="PROSITE" id="PS50931">
    <property type="entry name" value="HTH_LYSR"/>
    <property type="match status" value="1"/>
</dbReference>
<organism evidence="6 7">
    <name type="scientific">Streptomyces uncialis</name>
    <dbReference type="NCBI Taxonomy" id="1048205"/>
    <lineage>
        <taxon>Bacteria</taxon>
        <taxon>Bacillati</taxon>
        <taxon>Actinomycetota</taxon>
        <taxon>Actinomycetes</taxon>
        <taxon>Kitasatosporales</taxon>
        <taxon>Streptomycetaceae</taxon>
        <taxon>Streptomyces</taxon>
    </lineage>
</organism>
<dbReference type="SUPFAM" id="SSF53850">
    <property type="entry name" value="Periplasmic binding protein-like II"/>
    <property type="match status" value="1"/>
</dbReference>
<protein>
    <submittedName>
        <fullName evidence="6">LysR family transcriptional regulator</fullName>
    </submittedName>
</protein>
<dbReference type="Pfam" id="PF03466">
    <property type="entry name" value="LysR_substrate"/>
    <property type="match status" value="1"/>
</dbReference>
<evidence type="ECO:0000256" key="2">
    <source>
        <dbReference type="ARBA" id="ARBA00023015"/>
    </source>
</evidence>
<feature type="domain" description="HTH lysR-type" evidence="5">
    <location>
        <begin position="1"/>
        <end position="59"/>
    </location>
</feature>
<gene>
    <name evidence="6" type="ORF">AB852_30665</name>
</gene>
<dbReference type="InterPro" id="IPR005119">
    <property type="entry name" value="LysR_subst-bd"/>
</dbReference>
<proteinExistence type="inferred from homology"/>
<dbReference type="InterPro" id="IPR036388">
    <property type="entry name" value="WH-like_DNA-bd_sf"/>
</dbReference>
<dbReference type="GO" id="GO:0003700">
    <property type="term" value="F:DNA-binding transcription factor activity"/>
    <property type="evidence" value="ECO:0007669"/>
    <property type="project" value="InterPro"/>
</dbReference>
<accession>A0A1Q4UZE7</accession>
<dbReference type="InterPro" id="IPR000847">
    <property type="entry name" value="LysR_HTH_N"/>
</dbReference>
<dbReference type="PANTHER" id="PTHR30346:SF0">
    <property type="entry name" value="HCA OPERON TRANSCRIPTIONAL ACTIVATOR HCAR"/>
    <property type="match status" value="1"/>
</dbReference>
<evidence type="ECO:0000256" key="1">
    <source>
        <dbReference type="ARBA" id="ARBA00009437"/>
    </source>
</evidence>
<dbReference type="Gene3D" id="1.10.10.10">
    <property type="entry name" value="Winged helix-like DNA-binding domain superfamily/Winged helix DNA-binding domain"/>
    <property type="match status" value="1"/>
</dbReference>
<sequence>MLERLELQVFLTLAEELHFGRTAERLHVTTGRVSQILKKLEGRVGTLLFDRSSRTVELTEIGRQLRDDLQSGYEQIETGLARATQAARGSDSSLRVGFVGALAGQVMHRAAQRFTDDELGAPVHIREVQVVDALARLRGGHLDVLVISLPLSAPDITVGPVLFSEARMLAVPAGHPLATRASVTMEDLVGVVVLRPTDTTPGAWPADRHPRRTPAGSTIVGGPRVDTFQEALQQAGAGAGAVIVGAQVLRFYSRPDVVYVPFSDAPPIEWAATWLKTNDVPRNRSFARIAQKIGSGFLQQ</sequence>
<dbReference type="PANTHER" id="PTHR30346">
    <property type="entry name" value="TRANSCRIPTIONAL DUAL REGULATOR HCAR-RELATED"/>
    <property type="match status" value="1"/>
</dbReference>
<name>A0A1Q4UZE7_9ACTN</name>
<dbReference type="Gene3D" id="3.40.190.10">
    <property type="entry name" value="Periplasmic binding protein-like II"/>
    <property type="match status" value="2"/>
</dbReference>
<keyword evidence="2" id="KW-0805">Transcription regulation</keyword>
<evidence type="ECO:0000313" key="7">
    <source>
        <dbReference type="Proteomes" id="UP000186455"/>
    </source>
</evidence>
<keyword evidence="7" id="KW-1185">Reference proteome</keyword>
<dbReference type="InterPro" id="IPR036390">
    <property type="entry name" value="WH_DNA-bd_sf"/>
</dbReference>
<dbReference type="STRING" id="1048205.AB852_30665"/>
<evidence type="ECO:0000256" key="3">
    <source>
        <dbReference type="ARBA" id="ARBA00023125"/>
    </source>
</evidence>
<dbReference type="GO" id="GO:0032993">
    <property type="term" value="C:protein-DNA complex"/>
    <property type="evidence" value="ECO:0007669"/>
    <property type="project" value="TreeGrafter"/>
</dbReference>
<evidence type="ECO:0000256" key="4">
    <source>
        <dbReference type="ARBA" id="ARBA00023163"/>
    </source>
</evidence>
<dbReference type="RefSeq" id="WP_073793565.1">
    <property type="nucleotide sequence ID" value="NZ_JBITDR010000003.1"/>
</dbReference>
<dbReference type="EMBL" id="LFBV01000010">
    <property type="protein sequence ID" value="OKH90899.1"/>
    <property type="molecule type" value="Genomic_DNA"/>
</dbReference>
<evidence type="ECO:0000259" key="5">
    <source>
        <dbReference type="PROSITE" id="PS50931"/>
    </source>
</evidence>
<dbReference type="Proteomes" id="UP000186455">
    <property type="component" value="Unassembled WGS sequence"/>
</dbReference>
<comment type="caution">
    <text evidence="6">The sequence shown here is derived from an EMBL/GenBank/DDBJ whole genome shotgun (WGS) entry which is preliminary data.</text>
</comment>
<dbReference type="Pfam" id="PF00126">
    <property type="entry name" value="HTH_1"/>
    <property type="match status" value="1"/>
</dbReference>
<keyword evidence="4" id="KW-0804">Transcription</keyword>
<keyword evidence="3" id="KW-0238">DNA-binding</keyword>